<dbReference type="EMBL" id="LR798362">
    <property type="protein sequence ID" value="CAB5226838.1"/>
    <property type="molecule type" value="Genomic_DNA"/>
</dbReference>
<dbReference type="EMBL" id="LR796804">
    <property type="protein sequence ID" value="CAB4167492.1"/>
    <property type="molecule type" value="Genomic_DNA"/>
</dbReference>
<protein>
    <submittedName>
        <fullName evidence="1">Uncharacterized protein</fullName>
    </submittedName>
</protein>
<evidence type="ECO:0000313" key="2">
    <source>
        <dbReference type="EMBL" id="CAB4167492.1"/>
    </source>
</evidence>
<sequence length="92" mass="10483">MKPEDGWVAIAIRDTAGHWETERKGPMNPREARDQWDAGVIDMAQRRIGATGEFVLLVHARTSVDKRRMAMFTIPPDADTKSFRYPTRGGRK</sequence>
<reference evidence="1" key="1">
    <citation type="submission" date="2020-04" db="EMBL/GenBank/DDBJ databases">
        <authorList>
            <person name="Chiriac C."/>
            <person name="Salcher M."/>
            <person name="Ghai R."/>
            <person name="Kavagutti S V."/>
        </authorList>
    </citation>
    <scope>NUCLEOTIDE SEQUENCE</scope>
</reference>
<dbReference type="EMBL" id="LR797024">
    <property type="protein sequence ID" value="CAB4181021.1"/>
    <property type="molecule type" value="Genomic_DNA"/>
</dbReference>
<evidence type="ECO:0000313" key="1">
    <source>
        <dbReference type="EMBL" id="CAB4155484.1"/>
    </source>
</evidence>
<dbReference type="EMBL" id="LR797506">
    <property type="protein sequence ID" value="CAB4221754.1"/>
    <property type="molecule type" value="Genomic_DNA"/>
</dbReference>
<gene>
    <name evidence="4" type="ORF">UFOVP1058_10</name>
    <name evidence="5" type="ORF">UFOVP1289_34</name>
    <name evidence="6" type="ORF">UFOVP1410_52</name>
    <name evidence="8" type="ORF">UFOVP1514_49</name>
    <name evidence="7" type="ORF">UFOVP1642_61</name>
    <name evidence="1" type="ORF">UFOVP656_1</name>
    <name evidence="2" type="ORF">UFOVP857_23</name>
    <name evidence="3" type="ORF">UFOVP879_23</name>
</gene>
<accession>A0A6J5NJB4</accession>
<evidence type="ECO:0000313" key="5">
    <source>
        <dbReference type="EMBL" id="CAB4195642.1"/>
    </source>
</evidence>
<evidence type="ECO:0000313" key="4">
    <source>
        <dbReference type="EMBL" id="CAB4181021.1"/>
    </source>
</evidence>
<proteinExistence type="predicted"/>
<dbReference type="EMBL" id="LR796643">
    <property type="protein sequence ID" value="CAB4155484.1"/>
    <property type="molecule type" value="Genomic_DNA"/>
</dbReference>
<dbReference type="EMBL" id="LR796827">
    <property type="protein sequence ID" value="CAB4168417.1"/>
    <property type="molecule type" value="Genomic_DNA"/>
</dbReference>
<dbReference type="EMBL" id="LR797356">
    <property type="protein sequence ID" value="CAB4205296.1"/>
    <property type="molecule type" value="Genomic_DNA"/>
</dbReference>
<evidence type="ECO:0000313" key="8">
    <source>
        <dbReference type="EMBL" id="CAB5226838.1"/>
    </source>
</evidence>
<organism evidence="1">
    <name type="scientific">uncultured Caudovirales phage</name>
    <dbReference type="NCBI Taxonomy" id="2100421"/>
    <lineage>
        <taxon>Viruses</taxon>
        <taxon>Duplodnaviria</taxon>
        <taxon>Heunggongvirae</taxon>
        <taxon>Uroviricota</taxon>
        <taxon>Caudoviricetes</taxon>
        <taxon>Peduoviridae</taxon>
        <taxon>Maltschvirus</taxon>
        <taxon>Maltschvirus maltsch</taxon>
    </lineage>
</organism>
<evidence type="ECO:0000313" key="3">
    <source>
        <dbReference type="EMBL" id="CAB4168417.1"/>
    </source>
</evidence>
<dbReference type="EMBL" id="LR797234">
    <property type="protein sequence ID" value="CAB4195642.1"/>
    <property type="molecule type" value="Genomic_DNA"/>
</dbReference>
<evidence type="ECO:0000313" key="7">
    <source>
        <dbReference type="EMBL" id="CAB4221754.1"/>
    </source>
</evidence>
<evidence type="ECO:0000313" key="6">
    <source>
        <dbReference type="EMBL" id="CAB4205296.1"/>
    </source>
</evidence>
<name>A0A6J5NJB4_9CAUD</name>